<evidence type="ECO:0000259" key="2">
    <source>
        <dbReference type="Pfam" id="PF09084"/>
    </source>
</evidence>
<reference evidence="3 4" key="1">
    <citation type="submission" date="2020-01" db="EMBL/GenBank/DDBJ databases">
        <title>Genomes of bacteria type strains.</title>
        <authorList>
            <person name="Chen J."/>
            <person name="Zhu S."/>
            <person name="Chen J."/>
        </authorList>
    </citation>
    <scope>NUCLEOTIDE SEQUENCE [LARGE SCALE GENOMIC DNA]</scope>
    <source>
        <strain evidence="3 4">KCTC 52919</strain>
    </source>
</reference>
<feature type="domain" description="SsuA/THI5-like" evidence="2">
    <location>
        <begin position="43"/>
        <end position="252"/>
    </location>
</feature>
<feature type="chain" id="PRO_5026758972" evidence="1">
    <location>
        <begin position="25"/>
        <end position="339"/>
    </location>
</feature>
<protein>
    <submittedName>
        <fullName evidence="3">ABC transporter substrate-binding protein</fullName>
    </submittedName>
</protein>
<dbReference type="Pfam" id="PF09084">
    <property type="entry name" value="NMT1"/>
    <property type="match status" value="1"/>
</dbReference>
<dbReference type="SUPFAM" id="SSF53850">
    <property type="entry name" value="Periplasmic binding protein-like II"/>
    <property type="match status" value="1"/>
</dbReference>
<evidence type="ECO:0000313" key="4">
    <source>
        <dbReference type="Proteomes" id="UP000476332"/>
    </source>
</evidence>
<accession>A0A6L9MNW1</accession>
<keyword evidence="1" id="KW-0732">Signal</keyword>
<dbReference type="PANTHER" id="PTHR31528:SF15">
    <property type="entry name" value="RIBOFLAVIN-BINDING PROTEIN RIBY"/>
    <property type="match status" value="1"/>
</dbReference>
<dbReference type="AlphaFoldDB" id="A0A6L9MNW1"/>
<dbReference type="InterPro" id="IPR027939">
    <property type="entry name" value="NMT1/THI5"/>
</dbReference>
<proteinExistence type="predicted"/>
<organism evidence="3 4">
    <name type="scientific">Aurantimonas aggregata</name>
    <dbReference type="NCBI Taxonomy" id="2047720"/>
    <lineage>
        <taxon>Bacteria</taxon>
        <taxon>Pseudomonadati</taxon>
        <taxon>Pseudomonadota</taxon>
        <taxon>Alphaproteobacteria</taxon>
        <taxon>Hyphomicrobiales</taxon>
        <taxon>Aurantimonadaceae</taxon>
        <taxon>Aurantimonas</taxon>
    </lineage>
</organism>
<dbReference type="InterPro" id="IPR015168">
    <property type="entry name" value="SsuA/THI5"/>
</dbReference>
<evidence type="ECO:0000313" key="3">
    <source>
        <dbReference type="EMBL" id="NDV89256.1"/>
    </source>
</evidence>
<dbReference type="GO" id="GO:0009228">
    <property type="term" value="P:thiamine biosynthetic process"/>
    <property type="evidence" value="ECO:0007669"/>
    <property type="project" value="InterPro"/>
</dbReference>
<sequence length="339" mass="35028">MRPLWTFTAVAALTGLVGAGTAAAQDADAPRDITVVLANPSAINITPVWAAIGEGYFADEGLAVTIQAVNGSAAVLQAVAADQAEIGQPGAGPTINARANGLDVQFFYNLNPQSAFGVLVPADSGVASPEDLRGKVIGVGTADGAETAFARTIMTAAGMEEGEDYGFLVVGDGGLAVAGFTRGDIDAYAAATSDGAILNQRGLPTTNITPDEFRTYFGNGFVALAPFIAENPDVIEGFGRAVARGSTFAMDPANIDTVLQHTATGNPQEGEDPDFARALTEAIIARQTPPEGKQFGENDPAAWKAWHESLLASGDLAEPLPDLDAAYNNDFVEAWNADR</sequence>
<comment type="caution">
    <text evidence="3">The sequence shown here is derived from an EMBL/GenBank/DDBJ whole genome shotgun (WGS) entry which is preliminary data.</text>
</comment>
<name>A0A6L9MNW1_9HYPH</name>
<dbReference type="Proteomes" id="UP000476332">
    <property type="component" value="Unassembled WGS sequence"/>
</dbReference>
<dbReference type="EMBL" id="JAAAMJ010000033">
    <property type="protein sequence ID" value="NDV89256.1"/>
    <property type="molecule type" value="Genomic_DNA"/>
</dbReference>
<feature type="signal peptide" evidence="1">
    <location>
        <begin position="1"/>
        <end position="24"/>
    </location>
</feature>
<dbReference type="Gene3D" id="3.40.190.10">
    <property type="entry name" value="Periplasmic binding protein-like II"/>
    <property type="match status" value="2"/>
</dbReference>
<keyword evidence="4" id="KW-1185">Reference proteome</keyword>
<evidence type="ECO:0000256" key="1">
    <source>
        <dbReference type="SAM" id="SignalP"/>
    </source>
</evidence>
<dbReference type="PANTHER" id="PTHR31528">
    <property type="entry name" value="4-AMINO-5-HYDROXYMETHYL-2-METHYLPYRIMIDINE PHOSPHATE SYNTHASE THI11-RELATED"/>
    <property type="match status" value="1"/>
</dbReference>
<gene>
    <name evidence="3" type="ORF">GTW51_21575</name>
</gene>